<accession>A0A517MMY0</accession>
<reference evidence="2 3" key="1">
    <citation type="submission" date="2019-02" db="EMBL/GenBank/DDBJ databases">
        <title>Deep-cultivation of Planctomycetes and their phenomic and genomic characterization uncovers novel biology.</title>
        <authorList>
            <person name="Wiegand S."/>
            <person name="Jogler M."/>
            <person name="Boedeker C."/>
            <person name="Pinto D."/>
            <person name="Vollmers J."/>
            <person name="Rivas-Marin E."/>
            <person name="Kohn T."/>
            <person name="Peeters S.H."/>
            <person name="Heuer A."/>
            <person name="Rast P."/>
            <person name="Oberbeckmann S."/>
            <person name="Bunk B."/>
            <person name="Jeske O."/>
            <person name="Meyerdierks A."/>
            <person name="Storesund J.E."/>
            <person name="Kallscheuer N."/>
            <person name="Luecker S."/>
            <person name="Lage O.M."/>
            <person name="Pohl T."/>
            <person name="Merkel B.J."/>
            <person name="Hornburger P."/>
            <person name="Mueller R.-W."/>
            <person name="Bruemmer F."/>
            <person name="Labrenz M."/>
            <person name="Spormann A.M."/>
            <person name="Op den Camp H."/>
            <person name="Overmann J."/>
            <person name="Amann R."/>
            <person name="Jetten M.S.M."/>
            <person name="Mascher T."/>
            <person name="Medema M.H."/>
            <person name="Devos D.P."/>
            <person name="Kaster A.-K."/>
            <person name="Ovreas L."/>
            <person name="Rohde M."/>
            <person name="Galperin M.Y."/>
            <person name="Jogler C."/>
        </authorList>
    </citation>
    <scope>NUCLEOTIDE SEQUENCE [LARGE SCALE GENOMIC DNA]</scope>
    <source>
        <strain evidence="2 3">FF011L</strain>
    </source>
</reference>
<evidence type="ECO:0000313" key="3">
    <source>
        <dbReference type="Proteomes" id="UP000320672"/>
    </source>
</evidence>
<dbReference type="SUPFAM" id="SSF56935">
    <property type="entry name" value="Porins"/>
    <property type="match status" value="1"/>
</dbReference>
<protein>
    <recommendedName>
        <fullName evidence="4">Porin</fullName>
    </recommendedName>
</protein>
<dbReference type="Proteomes" id="UP000320672">
    <property type="component" value="Chromosome"/>
</dbReference>
<dbReference type="AlphaFoldDB" id="A0A517MMY0"/>
<name>A0A517MMY0_9BACT</name>
<evidence type="ECO:0000313" key="2">
    <source>
        <dbReference type="EMBL" id="QDS96239.1"/>
    </source>
</evidence>
<keyword evidence="3" id="KW-1185">Reference proteome</keyword>
<dbReference type="InterPro" id="IPR011486">
    <property type="entry name" value="BBP2"/>
</dbReference>
<feature type="chain" id="PRO_5021762431" description="Porin" evidence="1">
    <location>
        <begin position="23"/>
        <end position="433"/>
    </location>
</feature>
<evidence type="ECO:0000256" key="1">
    <source>
        <dbReference type="SAM" id="SignalP"/>
    </source>
</evidence>
<feature type="signal peptide" evidence="1">
    <location>
        <begin position="1"/>
        <end position="22"/>
    </location>
</feature>
<gene>
    <name evidence="2" type="ORF">FF011L_50470</name>
</gene>
<dbReference type="KEGG" id="rml:FF011L_50470"/>
<sequence length="433" mass="47194" precursor="true">MKLSKIAMLAAALCTMHMGAAAADDYTNAYASAVVPASCTDGCDTDGCDIACGCSDSSCDGMCGGCSTGLGIGDLFGDCCLGDPYSVFGDYNGWSVGGWGQLGYHSQNGQNRFNNYADKIQMQQLWMYAEKVADGSCGLDIGGRIDFMYGTDANDTQAFGPNNDSWDQTWDNGPYGWALPQLYVEAAYGDLSVKAGHFYTAIGYEVVAAPDNFFYSHAYTMYNNEPFTHTGFLATYDVSSDLSVFGGYTFGWDSGYVDNGDNFLGGFTVGMSEDVSLTYATTIGRFGTNGALGAATSGVQEEGYMHSMVFDVALTEKTTWISQWDYINTHANNTDVNFRKGFALVNYLMYDINDCTAVGTRFEYFHRDPDTGVVGDDNVDVYDLTFGLNHRFNSNLIVRPELRWDWDKDGDFAINENNAASQTTFGMDAILTF</sequence>
<keyword evidence="1" id="KW-0732">Signal</keyword>
<organism evidence="2 3">
    <name type="scientific">Roseimaritima multifibrata</name>
    <dbReference type="NCBI Taxonomy" id="1930274"/>
    <lineage>
        <taxon>Bacteria</taxon>
        <taxon>Pseudomonadati</taxon>
        <taxon>Planctomycetota</taxon>
        <taxon>Planctomycetia</taxon>
        <taxon>Pirellulales</taxon>
        <taxon>Pirellulaceae</taxon>
        <taxon>Roseimaritima</taxon>
    </lineage>
</organism>
<evidence type="ECO:0008006" key="4">
    <source>
        <dbReference type="Google" id="ProtNLM"/>
    </source>
</evidence>
<dbReference type="EMBL" id="CP036262">
    <property type="protein sequence ID" value="QDS96239.1"/>
    <property type="molecule type" value="Genomic_DNA"/>
</dbReference>
<proteinExistence type="predicted"/>
<dbReference type="Pfam" id="PF07642">
    <property type="entry name" value="BBP2"/>
    <property type="match status" value="1"/>
</dbReference>